<name>A0ABS6E0H9_9FIRM</name>
<sequence>MKQYETYVNEETGEKVDIEKRVINRRGFMITYLDYLIKLIEATGSKKAEVIKFILRRMSKSENILIITEDEIVKKTKVSKYTVCETLKILEDKNIIRRRKGAIMLNPMILHRGNEAKQNELYRKYLEFKIENIEKID</sequence>
<organism evidence="2 3">
    <name type="scientific">Intestinibacter bartlettii</name>
    <dbReference type="NCBI Taxonomy" id="261299"/>
    <lineage>
        <taxon>Bacteria</taxon>
        <taxon>Bacillati</taxon>
        <taxon>Bacillota</taxon>
        <taxon>Clostridia</taxon>
        <taxon>Peptostreptococcales</taxon>
        <taxon>Peptostreptococcaceae</taxon>
        <taxon>Intestinibacter</taxon>
    </lineage>
</organism>
<dbReference type="RefSeq" id="WP_216572226.1">
    <property type="nucleotide sequence ID" value="NZ_JAHLOQ010000065.1"/>
</dbReference>
<reference evidence="2 3" key="1">
    <citation type="submission" date="2021-06" db="EMBL/GenBank/DDBJ databases">
        <authorList>
            <person name="Sun Q."/>
            <person name="Li D."/>
        </authorList>
    </citation>
    <scope>NUCLEOTIDE SEQUENCE [LARGE SCALE GENOMIC DNA]</scope>
    <source>
        <strain evidence="2 3">N19</strain>
    </source>
</reference>
<evidence type="ECO:0000313" key="3">
    <source>
        <dbReference type="Proteomes" id="UP001196301"/>
    </source>
</evidence>
<evidence type="ECO:0000313" key="2">
    <source>
        <dbReference type="EMBL" id="MBU5337497.1"/>
    </source>
</evidence>
<comment type="caution">
    <text evidence="2">The sequence shown here is derived from an EMBL/GenBank/DDBJ whole genome shotgun (WGS) entry which is preliminary data.</text>
</comment>
<dbReference type="EMBL" id="JAHLOQ010000065">
    <property type="protein sequence ID" value="MBU5337497.1"/>
    <property type="molecule type" value="Genomic_DNA"/>
</dbReference>
<dbReference type="InterPro" id="IPR008813">
    <property type="entry name" value="Plasmid_replication_RepL"/>
</dbReference>
<evidence type="ECO:0000259" key="1">
    <source>
        <dbReference type="Pfam" id="PF05732"/>
    </source>
</evidence>
<protein>
    <submittedName>
        <fullName evidence="2">Replication/maintenance protein RepL</fullName>
    </submittedName>
</protein>
<keyword evidence="3" id="KW-1185">Reference proteome</keyword>
<dbReference type="Pfam" id="PF05732">
    <property type="entry name" value="RepL"/>
    <property type="match status" value="1"/>
</dbReference>
<feature type="domain" description="Plasmid replication protein RepL" evidence="1">
    <location>
        <begin position="4"/>
        <end position="135"/>
    </location>
</feature>
<proteinExistence type="predicted"/>
<dbReference type="Proteomes" id="UP001196301">
    <property type="component" value="Unassembled WGS sequence"/>
</dbReference>
<gene>
    <name evidence="2" type="ORF">KQI20_13770</name>
</gene>
<accession>A0ABS6E0H9</accession>